<protein>
    <submittedName>
        <fullName evidence="1">Uncharacterized protein</fullName>
    </submittedName>
</protein>
<dbReference type="AlphaFoldDB" id="X0YN27"/>
<comment type="caution">
    <text evidence="1">The sequence shown here is derived from an EMBL/GenBank/DDBJ whole genome shotgun (WGS) entry which is preliminary data.</text>
</comment>
<dbReference type="EMBL" id="BARS01040658">
    <property type="protein sequence ID" value="GAG38111.1"/>
    <property type="molecule type" value="Genomic_DNA"/>
</dbReference>
<gene>
    <name evidence="1" type="ORF">S01H1_61942</name>
</gene>
<name>X0YN27_9ZZZZ</name>
<evidence type="ECO:0000313" key="1">
    <source>
        <dbReference type="EMBL" id="GAG38111.1"/>
    </source>
</evidence>
<sequence length="107" mass="11143">MARHVLSIMPTDIIDIPEAEWAEAGIIDPDNLPKEAKGAGVKALYETLHGAGTWSTAGEGQETANRIFEAGLQAFLRALLPCETCGGKGEQMDCPACGAGPNCGEGE</sequence>
<organism evidence="1">
    <name type="scientific">marine sediment metagenome</name>
    <dbReference type="NCBI Taxonomy" id="412755"/>
    <lineage>
        <taxon>unclassified sequences</taxon>
        <taxon>metagenomes</taxon>
        <taxon>ecological metagenomes</taxon>
    </lineage>
</organism>
<proteinExistence type="predicted"/>
<reference evidence="1" key="1">
    <citation type="journal article" date="2014" name="Front. Microbiol.">
        <title>High frequency of phylogenetically diverse reductive dehalogenase-homologous genes in deep subseafloor sedimentary metagenomes.</title>
        <authorList>
            <person name="Kawai M."/>
            <person name="Futagami T."/>
            <person name="Toyoda A."/>
            <person name="Takaki Y."/>
            <person name="Nishi S."/>
            <person name="Hori S."/>
            <person name="Arai W."/>
            <person name="Tsubouchi T."/>
            <person name="Morono Y."/>
            <person name="Uchiyama I."/>
            <person name="Ito T."/>
            <person name="Fujiyama A."/>
            <person name="Inagaki F."/>
            <person name="Takami H."/>
        </authorList>
    </citation>
    <scope>NUCLEOTIDE SEQUENCE</scope>
    <source>
        <strain evidence="1">Expedition CK06-06</strain>
    </source>
</reference>
<accession>X0YN27</accession>